<dbReference type="SMART" id="SM00387">
    <property type="entry name" value="HATPase_c"/>
    <property type="match status" value="1"/>
</dbReference>
<dbReference type="Pfam" id="PF00672">
    <property type="entry name" value="HAMP"/>
    <property type="match status" value="1"/>
</dbReference>
<feature type="transmembrane region" description="Helical" evidence="11">
    <location>
        <begin position="155"/>
        <end position="180"/>
    </location>
</feature>
<reference evidence="14" key="1">
    <citation type="submission" date="2018-06" db="EMBL/GenBank/DDBJ databases">
        <authorList>
            <person name="Zhirakovskaya E."/>
        </authorList>
    </citation>
    <scope>NUCLEOTIDE SEQUENCE</scope>
</reference>
<evidence type="ECO:0000256" key="2">
    <source>
        <dbReference type="ARBA" id="ARBA00004370"/>
    </source>
</evidence>
<gene>
    <name evidence="14" type="ORF">MNBD_PLANCTO02-3322</name>
</gene>
<dbReference type="PROSITE" id="PS50109">
    <property type="entry name" value="HIS_KIN"/>
    <property type="match status" value="1"/>
</dbReference>
<dbReference type="EC" id="2.7.13.3" evidence="3"/>
<keyword evidence="8 11" id="KW-1133">Transmembrane helix</keyword>
<comment type="catalytic activity">
    <reaction evidence="1">
        <text>ATP + protein L-histidine = ADP + protein N-phospho-L-histidine.</text>
        <dbReference type="EC" id="2.7.13.3"/>
    </reaction>
</comment>
<dbReference type="PANTHER" id="PTHR45436:SF5">
    <property type="entry name" value="SENSOR HISTIDINE KINASE TRCS"/>
    <property type="match status" value="1"/>
</dbReference>
<sequence>MATLMRWSLRYQILLPMVAVMLVTLVGVSTLNAYLSAQRAKAQIHNQLRDVAKTLSRATFPLTDVVLKQIHGLSGAEYIVTKQSGEVVASSQTGLTPPPLSQSPQSEDHLVLGKIVQMNQERYFHAAVTLPHQPDTNRSKLLHIFYPEESYRVTVWNAVLSPLLVGGVALLLVVVLSVFVSSRVTRPLGKLKTQVEQIAEGEFQPMSLPLRNDEILDLGVSVNRMAEMLSDYEEEVRRNERLRTLGQLSGSMAHQLRNAVTGCRMALDLHVRKCDVKNETIDVALRQLVLMERYLKQFFSRGDGTIKPHTPINLVAVVEEVLALVRPNAEHVGVQLQFTPPENPLLINGDSDGLEQLVINLLQNGIEAAAVPHENESDIQNVGSVTIQTELVTGNYVLLEIQDSGCGPEEELSASMFEPLVTGRVDGTGLGLSVAQEIAKQHQGKIRWERRNDMTHFIVEFPTINGEKKL</sequence>
<dbReference type="CDD" id="cd06225">
    <property type="entry name" value="HAMP"/>
    <property type="match status" value="1"/>
</dbReference>
<dbReference type="InterPro" id="IPR004358">
    <property type="entry name" value="Sig_transdc_His_kin-like_C"/>
</dbReference>
<accession>A0A3B1DRT7</accession>
<keyword evidence="9" id="KW-0902">Two-component regulatory system</keyword>
<evidence type="ECO:0000256" key="10">
    <source>
        <dbReference type="ARBA" id="ARBA00023136"/>
    </source>
</evidence>
<dbReference type="PRINTS" id="PR00344">
    <property type="entry name" value="BCTRLSENSOR"/>
</dbReference>
<dbReference type="Pfam" id="PF02518">
    <property type="entry name" value="HATPase_c"/>
    <property type="match status" value="1"/>
</dbReference>
<evidence type="ECO:0000256" key="8">
    <source>
        <dbReference type="ARBA" id="ARBA00022989"/>
    </source>
</evidence>
<keyword evidence="5" id="KW-0808">Transferase</keyword>
<dbReference type="InterPro" id="IPR003594">
    <property type="entry name" value="HATPase_dom"/>
</dbReference>
<dbReference type="InterPro" id="IPR003660">
    <property type="entry name" value="HAMP_dom"/>
</dbReference>
<dbReference type="GO" id="GO:0000155">
    <property type="term" value="F:phosphorelay sensor kinase activity"/>
    <property type="evidence" value="ECO:0007669"/>
    <property type="project" value="InterPro"/>
</dbReference>
<dbReference type="SUPFAM" id="SSF158472">
    <property type="entry name" value="HAMP domain-like"/>
    <property type="match status" value="1"/>
</dbReference>
<dbReference type="InterPro" id="IPR050428">
    <property type="entry name" value="TCS_sensor_his_kinase"/>
</dbReference>
<proteinExistence type="predicted"/>
<name>A0A3B1DRT7_9ZZZZ</name>
<dbReference type="SMART" id="SM00388">
    <property type="entry name" value="HisKA"/>
    <property type="match status" value="1"/>
</dbReference>
<dbReference type="EMBL" id="UOGL01000266">
    <property type="protein sequence ID" value="VAX38848.1"/>
    <property type="molecule type" value="Genomic_DNA"/>
</dbReference>
<evidence type="ECO:0000313" key="14">
    <source>
        <dbReference type="EMBL" id="VAX38848.1"/>
    </source>
</evidence>
<evidence type="ECO:0000256" key="5">
    <source>
        <dbReference type="ARBA" id="ARBA00022679"/>
    </source>
</evidence>
<feature type="transmembrane region" description="Helical" evidence="11">
    <location>
        <begin position="13"/>
        <end position="35"/>
    </location>
</feature>
<evidence type="ECO:0000256" key="6">
    <source>
        <dbReference type="ARBA" id="ARBA00022692"/>
    </source>
</evidence>
<feature type="domain" description="HAMP" evidence="13">
    <location>
        <begin position="182"/>
        <end position="234"/>
    </location>
</feature>
<comment type="subcellular location">
    <subcellularLocation>
        <location evidence="2">Membrane</location>
    </subcellularLocation>
</comment>
<organism evidence="14">
    <name type="scientific">hydrothermal vent metagenome</name>
    <dbReference type="NCBI Taxonomy" id="652676"/>
    <lineage>
        <taxon>unclassified sequences</taxon>
        <taxon>metagenomes</taxon>
        <taxon>ecological metagenomes</taxon>
    </lineage>
</organism>
<evidence type="ECO:0000259" key="12">
    <source>
        <dbReference type="PROSITE" id="PS50109"/>
    </source>
</evidence>
<dbReference type="Gene3D" id="3.30.565.10">
    <property type="entry name" value="Histidine kinase-like ATPase, C-terminal domain"/>
    <property type="match status" value="1"/>
</dbReference>
<dbReference type="InterPro" id="IPR003661">
    <property type="entry name" value="HisK_dim/P_dom"/>
</dbReference>
<dbReference type="GO" id="GO:0005886">
    <property type="term" value="C:plasma membrane"/>
    <property type="evidence" value="ECO:0007669"/>
    <property type="project" value="TreeGrafter"/>
</dbReference>
<dbReference type="SUPFAM" id="SSF55874">
    <property type="entry name" value="ATPase domain of HSP90 chaperone/DNA topoisomerase II/histidine kinase"/>
    <property type="match status" value="1"/>
</dbReference>
<protein>
    <recommendedName>
        <fullName evidence="3">histidine kinase</fullName>
        <ecNumber evidence="3">2.7.13.3</ecNumber>
    </recommendedName>
</protein>
<evidence type="ECO:0000256" key="9">
    <source>
        <dbReference type="ARBA" id="ARBA00023012"/>
    </source>
</evidence>
<evidence type="ECO:0000256" key="3">
    <source>
        <dbReference type="ARBA" id="ARBA00012438"/>
    </source>
</evidence>
<keyword evidence="10 11" id="KW-0472">Membrane</keyword>
<dbReference type="SMART" id="SM00304">
    <property type="entry name" value="HAMP"/>
    <property type="match status" value="1"/>
</dbReference>
<dbReference type="InterPro" id="IPR036890">
    <property type="entry name" value="HATPase_C_sf"/>
</dbReference>
<dbReference type="InterPro" id="IPR005467">
    <property type="entry name" value="His_kinase_dom"/>
</dbReference>
<evidence type="ECO:0000256" key="7">
    <source>
        <dbReference type="ARBA" id="ARBA00022777"/>
    </source>
</evidence>
<dbReference type="PROSITE" id="PS50885">
    <property type="entry name" value="HAMP"/>
    <property type="match status" value="1"/>
</dbReference>
<evidence type="ECO:0000259" key="13">
    <source>
        <dbReference type="PROSITE" id="PS50885"/>
    </source>
</evidence>
<feature type="domain" description="Histidine kinase" evidence="12">
    <location>
        <begin position="251"/>
        <end position="465"/>
    </location>
</feature>
<dbReference type="PANTHER" id="PTHR45436">
    <property type="entry name" value="SENSOR HISTIDINE KINASE YKOH"/>
    <property type="match status" value="1"/>
</dbReference>
<dbReference type="AlphaFoldDB" id="A0A3B1DRT7"/>
<evidence type="ECO:0000256" key="1">
    <source>
        <dbReference type="ARBA" id="ARBA00000085"/>
    </source>
</evidence>
<keyword evidence="6 11" id="KW-0812">Transmembrane</keyword>
<evidence type="ECO:0000256" key="4">
    <source>
        <dbReference type="ARBA" id="ARBA00022553"/>
    </source>
</evidence>
<dbReference type="Gene3D" id="6.10.340.10">
    <property type="match status" value="1"/>
</dbReference>
<keyword evidence="4" id="KW-0597">Phosphoprotein</keyword>
<keyword evidence="7" id="KW-0418">Kinase</keyword>
<evidence type="ECO:0000256" key="11">
    <source>
        <dbReference type="SAM" id="Phobius"/>
    </source>
</evidence>